<organism evidence="1 2">
    <name type="scientific">Pluteus cervinus</name>
    <dbReference type="NCBI Taxonomy" id="181527"/>
    <lineage>
        <taxon>Eukaryota</taxon>
        <taxon>Fungi</taxon>
        <taxon>Dikarya</taxon>
        <taxon>Basidiomycota</taxon>
        <taxon>Agaricomycotina</taxon>
        <taxon>Agaricomycetes</taxon>
        <taxon>Agaricomycetidae</taxon>
        <taxon>Agaricales</taxon>
        <taxon>Pluteineae</taxon>
        <taxon>Pluteaceae</taxon>
        <taxon>Pluteus</taxon>
    </lineage>
</organism>
<dbReference type="Proteomes" id="UP000308600">
    <property type="component" value="Unassembled WGS sequence"/>
</dbReference>
<evidence type="ECO:0000313" key="1">
    <source>
        <dbReference type="EMBL" id="TFK74046.1"/>
    </source>
</evidence>
<accession>A0ACD3B875</accession>
<gene>
    <name evidence="1" type="ORF">BDN72DRAFT_956115</name>
</gene>
<proteinExistence type="predicted"/>
<name>A0ACD3B875_9AGAR</name>
<keyword evidence="2" id="KW-1185">Reference proteome</keyword>
<evidence type="ECO:0000313" key="2">
    <source>
        <dbReference type="Proteomes" id="UP000308600"/>
    </source>
</evidence>
<dbReference type="EMBL" id="ML208271">
    <property type="protein sequence ID" value="TFK74046.1"/>
    <property type="molecule type" value="Genomic_DNA"/>
</dbReference>
<protein>
    <submittedName>
        <fullName evidence="1">Uncharacterized protein</fullName>
    </submittedName>
</protein>
<sequence>MQPPASTVRGYMESSVSKSWSPNLRPNLNTSLSSHPSPSDQSTHQSSLPPSSASSPWSQHASLSSNRSSAHFPMTPQLHDPPSELSHMIQTYSEEDWGNIFSAPLNPAVFAALAANGVLGPMTQDQLATSSSLPMSSTIQTNPQTTYRSLGPPSNSSSISSSGPWNQHISPNTYNQSSSYSNLSRASPPRSDSSSSDLHHGKGKAVGGMSHFTPIQPRPSHPTFVTDRRVDDRRPAGRQHGRDSLGNNPQLLRTNSGTTGASYNPRLAPELLNTSAVNFVPGYPYPGERSNPGLPPSLWMSPATTTPTPAYRPLNQLSSSTVPDLRPSHHSSFEPSPISPKSPSVDSKSTLLSDLFSEDLFSSQSASLSPQATSPYTSPRISGSPDLKSADLRDMDPSQMAKEDPLATQVWKMYARTKAGLPHAQRMENLTWRMMALALKKKKEDEARAVTEVKKENQSPAAEALDVTNEHTPNLDQGKLPDERGRRIDKGKAKVRVVGFDGTNQDGFEDDDDVVPMDWRAMSRSRSRISMDWRPTSRSRSRPPESAISFDQHGMLPSGQTFDGRFVFPVLAENSVAHNLHKHDNLLNKPPTPSKLSTGTASIPIPGASMLSSGRRSPRTSLTHTPGDLSAVFKDPSNPTVTAFNPSADTRFTHSHHEPISTFNSPTFAPSSLPPIGFRDFAGRMHVTHGPPVEQRSFPRHVRKTSFDHTVSKDGILSGLSGRHQVNGKPLSPDSLIGIKRRAEAPHHESMLRADPSNLELQYPHMHREQDQANRTSPFPSTAFNFAYPPYEGIFDLPNTPSSFRRSELPSGPGVNTGNANSMDPHYKQGDSSVSNGSLYMTSTSEGPGGLSAAAAAASAAVAEGYAQIENLSTVDDSVLDYQQLIGLMYPSIDGSGSLSQGPYTHVDPTQILVGQGDAGVFSLHASPSSDGWANGVNTSSNASPEPYNGSAASTPPSADGTPTSPTGTARPITTRKYVPLKQGAQDAQRKKSLSTNAASPKNPKDATRSLSSTPDVTDSGASTSGTKAEDGSEQSPTQCTNCQTSNTPLWRRDPEGQPLCNACGLFFKLHGVVRPMSLKTDIIKKRNRASGTPNGGSRKGPGSLPKLASSTSRPRSQSSSLLSGPNARSPANTRAGAASAAAAGLATGTTSVKRQRRTSTSLQLPDSGT</sequence>
<reference evidence="1 2" key="1">
    <citation type="journal article" date="2019" name="Nat. Ecol. Evol.">
        <title>Megaphylogeny resolves global patterns of mushroom evolution.</title>
        <authorList>
            <person name="Varga T."/>
            <person name="Krizsan K."/>
            <person name="Foldi C."/>
            <person name="Dima B."/>
            <person name="Sanchez-Garcia M."/>
            <person name="Sanchez-Ramirez S."/>
            <person name="Szollosi G.J."/>
            <person name="Szarkandi J.G."/>
            <person name="Papp V."/>
            <person name="Albert L."/>
            <person name="Andreopoulos W."/>
            <person name="Angelini C."/>
            <person name="Antonin V."/>
            <person name="Barry K.W."/>
            <person name="Bougher N.L."/>
            <person name="Buchanan P."/>
            <person name="Buyck B."/>
            <person name="Bense V."/>
            <person name="Catcheside P."/>
            <person name="Chovatia M."/>
            <person name="Cooper J."/>
            <person name="Damon W."/>
            <person name="Desjardin D."/>
            <person name="Finy P."/>
            <person name="Geml J."/>
            <person name="Haridas S."/>
            <person name="Hughes K."/>
            <person name="Justo A."/>
            <person name="Karasinski D."/>
            <person name="Kautmanova I."/>
            <person name="Kiss B."/>
            <person name="Kocsube S."/>
            <person name="Kotiranta H."/>
            <person name="LaButti K.M."/>
            <person name="Lechner B.E."/>
            <person name="Liimatainen K."/>
            <person name="Lipzen A."/>
            <person name="Lukacs Z."/>
            <person name="Mihaltcheva S."/>
            <person name="Morgado L.N."/>
            <person name="Niskanen T."/>
            <person name="Noordeloos M.E."/>
            <person name="Ohm R.A."/>
            <person name="Ortiz-Santana B."/>
            <person name="Ovrebo C."/>
            <person name="Racz N."/>
            <person name="Riley R."/>
            <person name="Savchenko A."/>
            <person name="Shiryaev A."/>
            <person name="Soop K."/>
            <person name="Spirin V."/>
            <person name="Szebenyi C."/>
            <person name="Tomsovsky M."/>
            <person name="Tulloss R.E."/>
            <person name="Uehling J."/>
            <person name="Grigoriev I.V."/>
            <person name="Vagvolgyi C."/>
            <person name="Papp T."/>
            <person name="Martin F.M."/>
            <person name="Miettinen O."/>
            <person name="Hibbett D.S."/>
            <person name="Nagy L.G."/>
        </authorList>
    </citation>
    <scope>NUCLEOTIDE SEQUENCE [LARGE SCALE GENOMIC DNA]</scope>
    <source>
        <strain evidence="1 2">NL-1719</strain>
    </source>
</reference>